<keyword evidence="5 9" id="KW-0735">Signal-anchor</keyword>
<feature type="chain" id="PRO_5035792900" description="Hexosyltransferase" evidence="11">
    <location>
        <begin position="41"/>
        <end position="756"/>
    </location>
</feature>
<sequence length="756" mass="80872">MYSRYLMSQAKHNSYFLVGLALGLWVALVAVPLEEEPACAAPPPADDGFEPVRVERPAAAAAAAGRTVQRPRYYSTELGMRAPLLGAVLSAEAALGSRAAALNHTAAALQPALRFFLTASARGSGAGGAGGAGAPSNVVGFTDTREVLKPFHTLKYLADNFLEEYNYFFLSTDAAFINAPRLQQLVSRLSVSQDVYMGVPAEEDSHYCSLESGVLLSRSVLAAVQGALDWCVRNAYSARHHENVGRCVLHAANVPCTTTLQGESYSAVRLSGELSSELSSELTAELAGAVTAGPVAAVPDYYQLHALVSRVHLERISSESASLARGVRRLRSKQPPPARAAWPPGLRADPGLPPPAPSTRFDHPRWTLLNASHAIFSDDHAAAAPHRGHHKKALEMVLEAARVWLQASDTPVDGSPTSAEGPPTGAEGRPTGALRLVEGARLWLPAQGLYYKLLVHTGERLRLLEVVRPLGAARLVPAPYVTESARVAAVLPAGPGAAAWLAKYRVVAERDRNTELIVALIHMRGVPNELESVRAAALALPSHAGVRVIDVDEPISAQHAAAGPISARDRIERARAAALKAASTMVTKDTLLLLATEDMEFNEDFLNRVRMNTLPGLQWYSPVGFARYSQYALELRRAGRRPSVNTGRFMTARSDVLAVYRRDLDRAIMLSGDNSTASIPQLLARSLRCLRAPEPALIHAPPPPPCAPPALAAQPAPPAQPAACLRELERRGFSDLNLGAKHSLAKLLLETEAGVV</sequence>
<name>A0A8S4FZL5_PLUXY</name>
<evidence type="ECO:0000256" key="11">
    <source>
        <dbReference type="SAM" id="SignalP"/>
    </source>
</evidence>
<keyword evidence="3 9" id="KW-0808">Transferase</keyword>
<comment type="caution">
    <text evidence="12">The sequence shown here is derived from an EMBL/GenBank/DDBJ whole genome shotgun (WGS) entry which is preliminary data.</text>
</comment>
<evidence type="ECO:0000256" key="4">
    <source>
        <dbReference type="ARBA" id="ARBA00022692"/>
    </source>
</evidence>
<evidence type="ECO:0000256" key="2">
    <source>
        <dbReference type="ARBA" id="ARBA00009239"/>
    </source>
</evidence>
<evidence type="ECO:0000256" key="8">
    <source>
        <dbReference type="ARBA" id="ARBA00023136"/>
    </source>
</evidence>
<dbReference type="InterPro" id="IPR051227">
    <property type="entry name" value="CS_glycosyltransferase"/>
</dbReference>
<feature type="region of interest" description="Disordered" evidence="10">
    <location>
        <begin position="409"/>
        <end position="430"/>
    </location>
</feature>
<evidence type="ECO:0000313" key="13">
    <source>
        <dbReference type="Proteomes" id="UP000653454"/>
    </source>
</evidence>
<comment type="similarity">
    <text evidence="2 9">Belongs to the chondroitin N-acetylgalactosaminyltransferase family.</text>
</comment>
<evidence type="ECO:0000256" key="10">
    <source>
        <dbReference type="SAM" id="MobiDB-lite"/>
    </source>
</evidence>
<evidence type="ECO:0000256" key="7">
    <source>
        <dbReference type="ARBA" id="ARBA00023034"/>
    </source>
</evidence>
<protein>
    <recommendedName>
        <fullName evidence="9">Hexosyltransferase</fullName>
        <ecNumber evidence="9">2.4.1.-</ecNumber>
    </recommendedName>
</protein>
<reference evidence="12" key="1">
    <citation type="submission" date="2020-11" db="EMBL/GenBank/DDBJ databases">
        <authorList>
            <person name="Whiteford S."/>
        </authorList>
    </citation>
    <scope>NUCLEOTIDE SEQUENCE</scope>
</reference>
<comment type="subcellular location">
    <subcellularLocation>
        <location evidence="1 9">Golgi apparatus</location>
        <location evidence="1 9">Golgi stack membrane</location>
        <topology evidence="1 9">Single-pass type II membrane protein</topology>
    </subcellularLocation>
</comment>
<feature type="region of interest" description="Disordered" evidence="10">
    <location>
        <begin position="327"/>
        <end position="356"/>
    </location>
</feature>
<keyword evidence="8" id="KW-0472">Membrane</keyword>
<keyword evidence="11" id="KW-0732">Signal</keyword>
<proteinExistence type="inferred from homology"/>
<dbReference type="EC" id="2.4.1.-" evidence="9"/>
<dbReference type="GO" id="GO:0047238">
    <property type="term" value="F:glucuronosyl-N-acetylgalactosaminyl-proteoglycan 4-beta-N-acetylgalactosaminyltransferase activity"/>
    <property type="evidence" value="ECO:0007669"/>
    <property type="project" value="TreeGrafter"/>
</dbReference>
<evidence type="ECO:0000313" key="12">
    <source>
        <dbReference type="EMBL" id="CAG9134105.1"/>
    </source>
</evidence>
<dbReference type="PANTHER" id="PTHR12369">
    <property type="entry name" value="CHONDROITIN SYNTHASE"/>
    <property type="match status" value="1"/>
</dbReference>
<dbReference type="GO" id="GO:0032580">
    <property type="term" value="C:Golgi cisterna membrane"/>
    <property type="evidence" value="ECO:0007669"/>
    <property type="project" value="UniProtKB-SubCell"/>
</dbReference>
<feature type="signal peptide" evidence="11">
    <location>
        <begin position="1"/>
        <end position="40"/>
    </location>
</feature>
<gene>
    <name evidence="12" type="ORF">PLXY2_LOCUS12317</name>
</gene>
<keyword evidence="13" id="KW-1185">Reference proteome</keyword>
<organism evidence="12 13">
    <name type="scientific">Plutella xylostella</name>
    <name type="common">Diamondback moth</name>
    <name type="synonym">Plutella maculipennis</name>
    <dbReference type="NCBI Taxonomy" id="51655"/>
    <lineage>
        <taxon>Eukaryota</taxon>
        <taxon>Metazoa</taxon>
        <taxon>Ecdysozoa</taxon>
        <taxon>Arthropoda</taxon>
        <taxon>Hexapoda</taxon>
        <taxon>Insecta</taxon>
        <taxon>Pterygota</taxon>
        <taxon>Neoptera</taxon>
        <taxon>Endopterygota</taxon>
        <taxon>Lepidoptera</taxon>
        <taxon>Glossata</taxon>
        <taxon>Ditrysia</taxon>
        <taxon>Yponomeutoidea</taxon>
        <taxon>Plutellidae</taxon>
        <taxon>Plutella</taxon>
    </lineage>
</organism>
<dbReference type="EMBL" id="CAJHNJ030000072">
    <property type="protein sequence ID" value="CAG9134105.1"/>
    <property type="molecule type" value="Genomic_DNA"/>
</dbReference>
<evidence type="ECO:0000256" key="6">
    <source>
        <dbReference type="ARBA" id="ARBA00022989"/>
    </source>
</evidence>
<dbReference type="AlphaFoldDB" id="A0A8S4FZL5"/>
<keyword evidence="7 9" id="KW-0333">Golgi apparatus</keyword>
<keyword evidence="6" id="KW-1133">Transmembrane helix</keyword>
<evidence type="ECO:0000256" key="1">
    <source>
        <dbReference type="ARBA" id="ARBA00004447"/>
    </source>
</evidence>
<keyword evidence="4" id="KW-0812">Transmembrane</keyword>
<dbReference type="PANTHER" id="PTHR12369:SF13">
    <property type="entry name" value="HEXOSYLTRANSFERASE"/>
    <property type="match status" value="1"/>
</dbReference>
<dbReference type="InterPro" id="IPR008428">
    <property type="entry name" value="Chond_GalNAc"/>
</dbReference>
<dbReference type="Gene3D" id="3.90.550.50">
    <property type="match status" value="1"/>
</dbReference>
<dbReference type="Proteomes" id="UP000653454">
    <property type="component" value="Unassembled WGS sequence"/>
</dbReference>
<dbReference type="Pfam" id="PF05679">
    <property type="entry name" value="CHGN"/>
    <property type="match status" value="2"/>
</dbReference>
<accession>A0A8S4FZL5</accession>
<evidence type="ECO:0000256" key="5">
    <source>
        <dbReference type="ARBA" id="ARBA00022968"/>
    </source>
</evidence>
<evidence type="ECO:0000256" key="9">
    <source>
        <dbReference type="RuleBase" id="RU364016"/>
    </source>
</evidence>
<evidence type="ECO:0000256" key="3">
    <source>
        <dbReference type="ARBA" id="ARBA00022679"/>
    </source>
</evidence>